<dbReference type="AlphaFoldDB" id="A0A291LZQ3"/>
<dbReference type="InterPro" id="IPR011852">
    <property type="entry name" value="TRAP_TAXI"/>
</dbReference>
<dbReference type="KEGG" id="cmag:CBW24_08265"/>
<evidence type="ECO:0000313" key="3">
    <source>
        <dbReference type="Proteomes" id="UP000219050"/>
    </source>
</evidence>
<keyword evidence="3" id="KW-1185">Reference proteome</keyword>
<dbReference type="EMBL" id="CP021404">
    <property type="protein sequence ID" value="ATI41998.1"/>
    <property type="molecule type" value="Genomic_DNA"/>
</dbReference>
<sequence length="317" mass="33769">MSLTKILAAVVVFTSSTAAVAEPISIATARQGSSTHNLGLAVSTVAAEISDLDIRPLPFQSTSQALPMVDSNEIGLGLENAYALLEASSGAGTFENFQQKNLRLVARLLPLRMTVGVRADSDIQSVADLKGMRLPAGFGTTVTGELLISTLLATGGLDYDDVEQVPVANFSAMADAFIAGDIDAYIFVVGSPRDANVSVQVGGLRAIDLNDSPETLANVKEILPVASLYELEPAENLMDIDDVTTILQYDYFVYTNDARPDADVTALLTALQGGKAQMEEMVASLSWFLPENMYADVPMPYHPAAIAFFEAQGIEQR</sequence>
<keyword evidence="1" id="KW-0732">Signal</keyword>
<dbReference type="PANTHER" id="PTHR42941:SF1">
    <property type="entry name" value="SLL1037 PROTEIN"/>
    <property type="match status" value="1"/>
</dbReference>
<evidence type="ECO:0008006" key="4">
    <source>
        <dbReference type="Google" id="ProtNLM"/>
    </source>
</evidence>
<gene>
    <name evidence="2" type="ORF">CBW24_08265</name>
</gene>
<feature type="signal peptide" evidence="1">
    <location>
        <begin position="1"/>
        <end position="21"/>
    </location>
</feature>
<evidence type="ECO:0000256" key="1">
    <source>
        <dbReference type="SAM" id="SignalP"/>
    </source>
</evidence>
<feature type="chain" id="PRO_5013036185" description="TRAP transporter TAXI family solute receptor" evidence="1">
    <location>
        <begin position="22"/>
        <end position="317"/>
    </location>
</feature>
<proteinExistence type="predicted"/>
<dbReference type="SUPFAM" id="SSF53850">
    <property type="entry name" value="Periplasmic binding protein-like II"/>
    <property type="match status" value="1"/>
</dbReference>
<dbReference type="PANTHER" id="PTHR42941">
    <property type="entry name" value="SLL1037 PROTEIN"/>
    <property type="match status" value="1"/>
</dbReference>
<reference evidence="2 3" key="1">
    <citation type="submission" date="2017-05" db="EMBL/GenBank/DDBJ databases">
        <title>Comparative genomic and metabolic analysis of manganese-oxidizing mechanisms in Celeribater manganoxidans DY25T: its adaption to the environment of polymetallic nodule.</title>
        <authorList>
            <person name="Wang X."/>
        </authorList>
    </citation>
    <scope>NUCLEOTIDE SEQUENCE [LARGE SCALE GENOMIC DNA]</scope>
    <source>
        <strain evidence="2 3">DY25</strain>
    </source>
</reference>
<protein>
    <recommendedName>
        <fullName evidence="4">TRAP transporter TAXI family solute receptor</fullName>
    </recommendedName>
</protein>
<dbReference type="Proteomes" id="UP000219050">
    <property type="component" value="Chromosome"/>
</dbReference>
<dbReference type="Pfam" id="PF16868">
    <property type="entry name" value="NMT1_3"/>
    <property type="match status" value="1"/>
</dbReference>
<dbReference type="Gene3D" id="3.40.190.10">
    <property type="entry name" value="Periplasmic binding protein-like II"/>
    <property type="match status" value="2"/>
</dbReference>
<name>A0A291LZQ3_9RHOB</name>
<dbReference type="NCBIfam" id="TIGR02122">
    <property type="entry name" value="TRAP_TAXI"/>
    <property type="match status" value="1"/>
</dbReference>
<dbReference type="OrthoDB" id="9776669at2"/>
<organism evidence="2 3">
    <name type="scientific">Pacificitalea manganoxidans</name>
    <dbReference type="NCBI Taxonomy" id="1411902"/>
    <lineage>
        <taxon>Bacteria</taxon>
        <taxon>Pseudomonadati</taxon>
        <taxon>Pseudomonadota</taxon>
        <taxon>Alphaproteobacteria</taxon>
        <taxon>Rhodobacterales</taxon>
        <taxon>Paracoccaceae</taxon>
        <taxon>Pacificitalea</taxon>
    </lineage>
</organism>
<accession>A0A291LZQ3</accession>
<dbReference type="RefSeq" id="WP_097373282.1">
    <property type="nucleotide sequence ID" value="NZ_CP021404.1"/>
</dbReference>
<evidence type="ECO:0000313" key="2">
    <source>
        <dbReference type="EMBL" id="ATI41998.1"/>
    </source>
</evidence>